<feature type="transmembrane region" description="Helical" evidence="6">
    <location>
        <begin position="251"/>
        <end position="272"/>
    </location>
</feature>
<feature type="transmembrane region" description="Helical" evidence="6">
    <location>
        <begin position="334"/>
        <end position="357"/>
    </location>
</feature>
<gene>
    <name evidence="9" type="ORF">BCR43DRAFT_529318</name>
</gene>
<evidence type="ECO:0000256" key="5">
    <source>
        <dbReference type="ARBA" id="ARBA00023136"/>
    </source>
</evidence>
<evidence type="ECO:0000259" key="7">
    <source>
        <dbReference type="PROSITE" id="PS50146"/>
    </source>
</evidence>
<dbReference type="InterPro" id="IPR020846">
    <property type="entry name" value="MFS_dom"/>
</dbReference>
<evidence type="ECO:0000256" key="2">
    <source>
        <dbReference type="ARBA" id="ARBA00022448"/>
    </source>
</evidence>
<dbReference type="InterPro" id="IPR011701">
    <property type="entry name" value="MFS"/>
</dbReference>
<dbReference type="InterPro" id="IPR017438">
    <property type="entry name" value="ATP-NAD_kinase_N"/>
</dbReference>
<dbReference type="PROSITE" id="PS50850">
    <property type="entry name" value="MFS"/>
    <property type="match status" value="1"/>
</dbReference>
<protein>
    <submittedName>
        <fullName evidence="9">ATP-NAD kinase-like domain-containing protein</fullName>
    </submittedName>
</protein>
<keyword evidence="2" id="KW-0813">Transport</keyword>
<keyword evidence="5 6" id="KW-0472">Membrane</keyword>
<dbReference type="Gene3D" id="1.20.1250.20">
    <property type="entry name" value="MFS general substrate transporter like domains"/>
    <property type="match status" value="2"/>
</dbReference>
<feature type="transmembrane region" description="Helical" evidence="6">
    <location>
        <begin position="304"/>
        <end position="322"/>
    </location>
</feature>
<dbReference type="Gene3D" id="3.40.50.10330">
    <property type="entry name" value="Probable inorganic polyphosphate/atp-NAD kinase, domain 1"/>
    <property type="match status" value="1"/>
</dbReference>
<feature type="transmembrane region" description="Helical" evidence="6">
    <location>
        <begin position="411"/>
        <end position="430"/>
    </location>
</feature>
<dbReference type="OrthoDB" id="10021397at2759"/>
<evidence type="ECO:0000256" key="3">
    <source>
        <dbReference type="ARBA" id="ARBA00022692"/>
    </source>
</evidence>
<feature type="transmembrane region" description="Helical" evidence="6">
    <location>
        <begin position="142"/>
        <end position="165"/>
    </location>
</feature>
<dbReference type="Gene3D" id="2.60.200.40">
    <property type="match status" value="1"/>
</dbReference>
<dbReference type="Pfam" id="PF07690">
    <property type="entry name" value="MFS_1"/>
    <property type="match status" value="1"/>
</dbReference>
<dbReference type="InterPro" id="IPR045540">
    <property type="entry name" value="YegS/DAGK_C"/>
</dbReference>
<dbReference type="InterPro" id="IPR016064">
    <property type="entry name" value="NAD/diacylglycerol_kinase_sf"/>
</dbReference>
<evidence type="ECO:0000256" key="4">
    <source>
        <dbReference type="ARBA" id="ARBA00022989"/>
    </source>
</evidence>
<dbReference type="InParanoid" id="A0A1X2HKT8"/>
<keyword evidence="4 6" id="KW-1133">Transmembrane helix</keyword>
<dbReference type="InterPro" id="IPR001206">
    <property type="entry name" value="Diacylglycerol_kinase_cat_dom"/>
</dbReference>
<dbReference type="PANTHER" id="PTHR23501">
    <property type="entry name" value="MAJOR FACILITATOR SUPERFAMILY"/>
    <property type="match status" value="1"/>
</dbReference>
<dbReference type="InterPro" id="IPR036259">
    <property type="entry name" value="MFS_trans_sf"/>
</dbReference>
<dbReference type="SUPFAM" id="SSF111331">
    <property type="entry name" value="NAD kinase/diacylglycerol kinase-like"/>
    <property type="match status" value="1"/>
</dbReference>
<evidence type="ECO:0000256" key="1">
    <source>
        <dbReference type="ARBA" id="ARBA00004127"/>
    </source>
</evidence>
<dbReference type="Proteomes" id="UP000242180">
    <property type="component" value="Unassembled WGS sequence"/>
</dbReference>
<organism evidence="9 10">
    <name type="scientific">Syncephalastrum racemosum</name>
    <name type="common">Filamentous fungus</name>
    <dbReference type="NCBI Taxonomy" id="13706"/>
    <lineage>
        <taxon>Eukaryota</taxon>
        <taxon>Fungi</taxon>
        <taxon>Fungi incertae sedis</taxon>
        <taxon>Mucoromycota</taxon>
        <taxon>Mucoromycotina</taxon>
        <taxon>Mucoromycetes</taxon>
        <taxon>Mucorales</taxon>
        <taxon>Syncephalastraceae</taxon>
        <taxon>Syncephalastrum</taxon>
    </lineage>
</organism>
<keyword evidence="3 6" id="KW-0812">Transmembrane</keyword>
<proteinExistence type="predicted"/>
<accession>A0A1X2HKT8</accession>
<dbReference type="PROSITE" id="PS50146">
    <property type="entry name" value="DAGK"/>
    <property type="match status" value="1"/>
</dbReference>
<sequence>MVSFLAAYDNMTINSNLPLVASAATAQPLYGKYVNILGRRMCFLFATSSYIVGAILCGAAQSMVMLIVARAWCGIGVGAFDSLMKIVIADHIPVRYIGTYQAVLGVCWGLGYLVGALLGVLALALLFFAIKDECQSRKLLDNTDWVGILSWVAAIVTFTLSFSWAGTTYAWNSPIIIALLCVSAVLFVFFGTWERRFALEPIIPRNIFTNRSSVLILVSAFFYGGTFQSLMTHVPLYLSVLRREPTMASNLELLCLVLFACIANVSVGLIIVKTGHYRWAIRLALATLVTASSLLALLQTDSTRGLIVGLMIVTGVASGGMINSEIRLTVLPLFSVPPIISLMTLADLTGGITGITISGTVLSNRLLDNLEQMALVGVDASQVQSSSAYLWGLAEPAQSQVMEAYMDAVHMSFWTSTAFVAIAFIVSLGLKAYAMRKRIETEGRSMEDRSFLVVELNGETKRYALEYIYGVETTGTELQIHYCKWSLATVKYAVDDKESSSGFVSKLQERIHRCDNSTTRVYVMLNPAAGGGKAREHWEKIVRPMLYQAGFQASNVTVSLTAASGKTRALAAQTGAAVLRSAAQQQSQVLVLVLGGDGTVHEVVNGLSDAWDSRQHQAEQTVPVYRVGVIPSGSGNAFSLSLGLDSVEQAALRVIQGHTREFHLAQVRIGQGPDDAIEWQTTDTPRVFVVMSWGFHCQIVSKSRFLQQWLGMGNQRFSWVALWLLTFLTQYRGQLTLEQARQYNQETHEFDTRKDRRVLSDKPFTYFVACKQPSLERGFPIAPHASPFDDELDVVLMREVDKHQLQAAMGKVFQAASHVDDPRVEYYKTPELLLRVAERAEVCLDGEIHNVPAGGVVSVKMIGPSQGEPAFQTFV</sequence>
<keyword evidence="9" id="KW-0418">Kinase</keyword>
<keyword evidence="9" id="KW-0808">Transferase</keyword>
<comment type="subcellular location">
    <subcellularLocation>
        <location evidence="1">Endomembrane system</location>
        <topology evidence="1">Multi-pass membrane protein</topology>
    </subcellularLocation>
</comment>
<evidence type="ECO:0000256" key="6">
    <source>
        <dbReference type="SAM" id="Phobius"/>
    </source>
</evidence>
<dbReference type="GO" id="GO:0012505">
    <property type="term" value="C:endomembrane system"/>
    <property type="evidence" value="ECO:0007669"/>
    <property type="project" value="UniProtKB-SubCell"/>
</dbReference>
<dbReference type="GO" id="GO:0005886">
    <property type="term" value="C:plasma membrane"/>
    <property type="evidence" value="ECO:0007669"/>
    <property type="project" value="TreeGrafter"/>
</dbReference>
<feature type="domain" description="DAGKc" evidence="7">
    <location>
        <begin position="516"/>
        <end position="671"/>
    </location>
</feature>
<dbReference type="SMART" id="SM00046">
    <property type="entry name" value="DAGKc"/>
    <property type="match status" value="1"/>
</dbReference>
<dbReference type="SUPFAM" id="SSF103473">
    <property type="entry name" value="MFS general substrate transporter"/>
    <property type="match status" value="1"/>
</dbReference>
<feature type="transmembrane region" description="Helical" evidence="6">
    <location>
        <begin position="171"/>
        <end position="193"/>
    </location>
</feature>
<evidence type="ECO:0000313" key="10">
    <source>
        <dbReference type="Proteomes" id="UP000242180"/>
    </source>
</evidence>
<feature type="transmembrane region" description="Helical" evidence="6">
    <location>
        <begin position="42"/>
        <end position="68"/>
    </location>
</feature>
<evidence type="ECO:0000259" key="8">
    <source>
        <dbReference type="PROSITE" id="PS50850"/>
    </source>
</evidence>
<feature type="transmembrane region" description="Helical" evidence="6">
    <location>
        <begin position="110"/>
        <end position="130"/>
    </location>
</feature>
<dbReference type="STRING" id="13706.A0A1X2HKT8"/>
<dbReference type="Pfam" id="PF00781">
    <property type="entry name" value="DAGK_cat"/>
    <property type="match status" value="1"/>
</dbReference>
<reference evidence="9 10" key="1">
    <citation type="submission" date="2016-07" db="EMBL/GenBank/DDBJ databases">
        <title>Pervasive Adenine N6-methylation of Active Genes in Fungi.</title>
        <authorList>
            <consortium name="DOE Joint Genome Institute"/>
            <person name="Mondo S.J."/>
            <person name="Dannebaum R.O."/>
            <person name="Kuo R.C."/>
            <person name="Labutti K."/>
            <person name="Haridas S."/>
            <person name="Kuo A."/>
            <person name="Salamov A."/>
            <person name="Ahrendt S.R."/>
            <person name="Lipzen A."/>
            <person name="Sullivan W."/>
            <person name="Andreopoulos W.B."/>
            <person name="Clum A."/>
            <person name="Lindquist E."/>
            <person name="Daum C."/>
            <person name="Ramamoorthy G.K."/>
            <person name="Gryganskyi A."/>
            <person name="Culley D."/>
            <person name="Magnuson J.K."/>
            <person name="James T.Y."/>
            <person name="O'Malley M.A."/>
            <person name="Stajich J.E."/>
            <person name="Spatafora J.W."/>
            <person name="Visel A."/>
            <person name="Grigoriev I.V."/>
        </authorList>
    </citation>
    <scope>NUCLEOTIDE SEQUENCE [LARGE SCALE GENOMIC DNA]</scope>
    <source>
        <strain evidence="9 10">NRRL 2496</strain>
    </source>
</reference>
<feature type="transmembrane region" description="Helical" evidence="6">
    <location>
        <begin position="214"/>
        <end position="231"/>
    </location>
</feature>
<comment type="caution">
    <text evidence="9">The sequence shown here is derived from an EMBL/GenBank/DDBJ whole genome shotgun (WGS) entry which is preliminary data.</text>
</comment>
<dbReference type="AlphaFoldDB" id="A0A1X2HKT8"/>
<dbReference type="EMBL" id="MCGN01000002">
    <property type="protein sequence ID" value="ORY99970.1"/>
    <property type="molecule type" value="Genomic_DNA"/>
</dbReference>
<evidence type="ECO:0000313" key="9">
    <source>
        <dbReference type="EMBL" id="ORY99970.1"/>
    </source>
</evidence>
<dbReference type="Pfam" id="PF19279">
    <property type="entry name" value="YegS_C"/>
    <property type="match status" value="1"/>
</dbReference>
<dbReference type="OMA" id="GWENEIN"/>
<dbReference type="GO" id="GO:0022857">
    <property type="term" value="F:transmembrane transporter activity"/>
    <property type="evidence" value="ECO:0007669"/>
    <property type="project" value="InterPro"/>
</dbReference>
<feature type="transmembrane region" description="Helical" evidence="6">
    <location>
        <begin position="279"/>
        <end position="298"/>
    </location>
</feature>
<keyword evidence="10" id="KW-1185">Reference proteome</keyword>
<dbReference type="PANTHER" id="PTHR23501:SF191">
    <property type="entry name" value="VACUOLAR BASIC AMINO ACID TRANSPORTER 4"/>
    <property type="match status" value="1"/>
</dbReference>
<name>A0A1X2HKT8_SYNRA</name>
<dbReference type="GO" id="GO:0016301">
    <property type="term" value="F:kinase activity"/>
    <property type="evidence" value="ECO:0007669"/>
    <property type="project" value="UniProtKB-KW"/>
</dbReference>
<feature type="domain" description="Major facilitator superfamily (MFS) profile" evidence="8">
    <location>
        <begin position="1"/>
        <end position="435"/>
    </location>
</feature>